<keyword evidence="1" id="KW-0175">Coiled coil</keyword>
<keyword evidence="2" id="KW-0472">Membrane</keyword>
<dbReference type="Proteomes" id="UP000237347">
    <property type="component" value="Unassembled WGS sequence"/>
</dbReference>
<dbReference type="PANTHER" id="PTHR33287:SF2">
    <property type="entry name" value="TRANSMEMBRANE PROTEIN"/>
    <property type="match status" value="1"/>
</dbReference>
<gene>
    <name evidence="3" type="ORF">CFP56_039035</name>
</gene>
<reference evidence="3 4" key="1">
    <citation type="journal article" date="2018" name="Sci. Data">
        <title>The draft genome sequence of cork oak.</title>
        <authorList>
            <person name="Ramos A.M."/>
            <person name="Usie A."/>
            <person name="Barbosa P."/>
            <person name="Barros P.M."/>
            <person name="Capote T."/>
            <person name="Chaves I."/>
            <person name="Simoes F."/>
            <person name="Abreu I."/>
            <person name="Carrasquinho I."/>
            <person name="Faro C."/>
            <person name="Guimaraes J.B."/>
            <person name="Mendonca D."/>
            <person name="Nobrega F."/>
            <person name="Rodrigues L."/>
            <person name="Saibo N.J.M."/>
            <person name="Varela M.C."/>
            <person name="Egas C."/>
            <person name="Matos J."/>
            <person name="Miguel C.M."/>
            <person name="Oliveira M.M."/>
            <person name="Ricardo C.P."/>
            <person name="Goncalves S."/>
        </authorList>
    </citation>
    <scope>NUCLEOTIDE SEQUENCE [LARGE SCALE GENOMIC DNA]</scope>
    <source>
        <strain evidence="4">cv. HL8</strain>
    </source>
</reference>
<dbReference type="EMBL" id="PKMF04000748">
    <property type="protein sequence ID" value="KAK7820237.1"/>
    <property type="molecule type" value="Genomic_DNA"/>
</dbReference>
<name>A0AAW0J145_QUESU</name>
<comment type="caution">
    <text evidence="3">The sequence shown here is derived from an EMBL/GenBank/DDBJ whole genome shotgun (WGS) entry which is preliminary data.</text>
</comment>
<evidence type="ECO:0000313" key="4">
    <source>
        <dbReference type="Proteomes" id="UP000237347"/>
    </source>
</evidence>
<sequence length="105" mass="11952">MSALMDTTENQRELERLENHKEELKKKLADLDTLLNNLRSTAFQLANYYFVFQGVILTIVCYGSETAPKKSDRWYLVTLSILAVVPNSAALIKTGIRDLDIIAKF</sequence>
<feature type="transmembrane region" description="Helical" evidence="2">
    <location>
        <begin position="45"/>
        <end position="62"/>
    </location>
</feature>
<evidence type="ECO:0000256" key="2">
    <source>
        <dbReference type="SAM" id="Phobius"/>
    </source>
</evidence>
<accession>A0AAW0J145</accession>
<proteinExistence type="predicted"/>
<dbReference type="PANTHER" id="PTHR33287">
    <property type="entry name" value="OS03G0453550 PROTEIN"/>
    <property type="match status" value="1"/>
</dbReference>
<evidence type="ECO:0000256" key="1">
    <source>
        <dbReference type="SAM" id="Coils"/>
    </source>
</evidence>
<feature type="coiled-coil region" evidence="1">
    <location>
        <begin position="7"/>
        <end position="41"/>
    </location>
</feature>
<dbReference type="AlphaFoldDB" id="A0AAW0J145"/>
<keyword evidence="2" id="KW-1133">Transmembrane helix</keyword>
<organism evidence="3 4">
    <name type="scientific">Quercus suber</name>
    <name type="common">Cork oak</name>
    <dbReference type="NCBI Taxonomy" id="58331"/>
    <lineage>
        <taxon>Eukaryota</taxon>
        <taxon>Viridiplantae</taxon>
        <taxon>Streptophyta</taxon>
        <taxon>Embryophyta</taxon>
        <taxon>Tracheophyta</taxon>
        <taxon>Spermatophyta</taxon>
        <taxon>Magnoliopsida</taxon>
        <taxon>eudicotyledons</taxon>
        <taxon>Gunneridae</taxon>
        <taxon>Pentapetalae</taxon>
        <taxon>rosids</taxon>
        <taxon>fabids</taxon>
        <taxon>Fagales</taxon>
        <taxon>Fagaceae</taxon>
        <taxon>Quercus</taxon>
    </lineage>
</organism>
<keyword evidence="4" id="KW-1185">Reference proteome</keyword>
<protein>
    <submittedName>
        <fullName evidence="3">Uncharacterized protein</fullName>
    </submittedName>
</protein>
<keyword evidence="2" id="KW-0812">Transmembrane</keyword>
<feature type="transmembrane region" description="Helical" evidence="2">
    <location>
        <begin position="74"/>
        <end position="92"/>
    </location>
</feature>
<evidence type="ECO:0000313" key="3">
    <source>
        <dbReference type="EMBL" id="KAK7820237.1"/>
    </source>
</evidence>